<accession>S7UUU3</accession>
<reference evidence="1 2" key="1">
    <citation type="journal article" date="2013" name="Genome Announc.">
        <title>Draft genome sequences for three mercury-methylating, sulfate-reducing bacteria.</title>
        <authorList>
            <person name="Brown S.D."/>
            <person name="Hurt R.A.Jr."/>
            <person name="Gilmour C.C."/>
            <person name="Elias D.A."/>
        </authorList>
    </citation>
    <scope>NUCLEOTIDE SEQUENCE [LARGE SCALE GENOMIC DNA]</scope>
    <source>
        <strain evidence="1 2">DSM 2059</strain>
    </source>
</reference>
<dbReference type="SUPFAM" id="SSF111321">
    <property type="entry name" value="AF1104-like"/>
    <property type="match status" value="1"/>
</dbReference>
<protein>
    <recommendedName>
        <fullName evidence="3">Damage-control phosphatase ARMT1-like metal-binding domain-containing protein</fullName>
    </recommendedName>
</protein>
<dbReference type="Proteomes" id="UP000014977">
    <property type="component" value="Unassembled WGS sequence"/>
</dbReference>
<dbReference type="InterPro" id="IPR036075">
    <property type="entry name" value="ARMT-1-like_metal-bd_sf"/>
</dbReference>
<dbReference type="AlphaFoldDB" id="S7UUU3"/>
<name>S7UUU3_DESML</name>
<keyword evidence="2" id="KW-1185">Reference proteome</keyword>
<gene>
    <name evidence="1" type="ORF">dsmv_2889</name>
</gene>
<dbReference type="EMBL" id="ATHJ01000096">
    <property type="protein sequence ID" value="EPR37849.1"/>
    <property type="molecule type" value="Genomic_DNA"/>
</dbReference>
<dbReference type="OrthoDB" id="9952521at2"/>
<comment type="caution">
    <text evidence="1">The sequence shown here is derived from an EMBL/GenBank/DDBJ whole genome shotgun (WGS) entry which is preliminary data.</text>
</comment>
<evidence type="ECO:0000313" key="2">
    <source>
        <dbReference type="Proteomes" id="UP000014977"/>
    </source>
</evidence>
<dbReference type="RefSeq" id="WP_020877956.1">
    <property type="nucleotide sequence ID" value="NZ_ATHJ01000096.1"/>
</dbReference>
<evidence type="ECO:0008006" key="3">
    <source>
        <dbReference type="Google" id="ProtNLM"/>
    </source>
</evidence>
<organism evidence="1 2">
    <name type="scientific">Desulfococcus multivorans DSM 2059</name>
    <dbReference type="NCBI Taxonomy" id="1121405"/>
    <lineage>
        <taxon>Bacteria</taxon>
        <taxon>Pseudomonadati</taxon>
        <taxon>Thermodesulfobacteriota</taxon>
        <taxon>Desulfobacteria</taxon>
        <taxon>Desulfobacterales</taxon>
        <taxon>Desulfococcaceae</taxon>
        <taxon>Desulfococcus</taxon>
    </lineage>
</organism>
<proteinExistence type="predicted"/>
<sequence length="474" mass="52463">MTIGDRKIAPEIFQDTLDSTFETYDEWLDRVLRKTLTMLTRSGIPVDRGGPDNRAVEETLREAGNVLEFEISAGLPLHGAVPQQMYEDVFVRLLSMMPNGPGPIRNVHPYAEFNALCHRLGLILMATMADAGILGDGTADIPRLIQTAVLSGYVGINLKSSASAASDLLNRNLISIDPGWVGSMAKVRAVSRQALSAVARELIDLTSSALGRFALDSLDMYFREVVETDQPTLVVFFCDDYLESMIDLKRFEAMLRGNRRLILLFVPRNGRYGNDLAVQDIPAVLAEKPYAGVCDLLRNGRIAISGNGPRAGCIDPRSVSDALIDEIDCLGAGRRIILETKGCRNFEMLRGDLPMPWYAAFNCNRALSIRTVQVDGSPVFLRIPPGLNAYDGFMMPRIGRSPSYGTAGVRFARMTTRALYDVLCGDTYRRMLGRLGDEYALNRRLAAYCRRVRKPLPEAIASYAETEWIHGQGK</sequence>
<evidence type="ECO:0000313" key="1">
    <source>
        <dbReference type="EMBL" id="EPR37849.1"/>
    </source>
</evidence>